<sequence length="144" mass="15481">MRTELKFGIPDLELPRLSGGKVSPAAFAGHALVVLFCPRGRAAETAALDQYATAACEFSGYDAWLLTVIEQDGVSPEPKCPCAIVYDPHGTAWEAFQKVAEPDLKLDRDQGATFLFARGGSLHHAWAGVASPELVIQSLARREA</sequence>
<evidence type="ECO:0008006" key="3">
    <source>
        <dbReference type="Google" id="ProtNLM"/>
    </source>
</evidence>
<dbReference type="EMBL" id="CP060782">
    <property type="protein sequence ID" value="QNP46108.1"/>
    <property type="molecule type" value="Genomic_DNA"/>
</dbReference>
<name>A0ABX6TA42_9SPHN</name>
<accession>A0ABX6TA42</accession>
<dbReference type="InterPro" id="IPR036249">
    <property type="entry name" value="Thioredoxin-like_sf"/>
</dbReference>
<keyword evidence="2" id="KW-1185">Reference proteome</keyword>
<gene>
    <name evidence="1" type="ORF">H9L14_02245</name>
</gene>
<reference evidence="1 2" key="1">
    <citation type="submission" date="2020-08" db="EMBL/GenBank/DDBJ databases">
        <title>Genome sequence of Sphingomonas sediminicola KACC 15039T.</title>
        <authorList>
            <person name="Hyun D.-W."/>
            <person name="Bae J.-W."/>
        </authorList>
    </citation>
    <scope>NUCLEOTIDE SEQUENCE [LARGE SCALE GENOMIC DNA]</scope>
    <source>
        <strain evidence="1 2">KACC 15039</strain>
    </source>
</reference>
<proteinExistence type="predicted"/>
<evidence type="ECO:0000313" key="1">
    <source>
        <dbReference type="EMBL" id="QNP46108.1"/>
    </source>
</evidence>
<dbReference type="Proteomes" id="UP000516105">
    <property type="component" value="Chromosome"/>
</dbReference>
<evidence type="ECO:0000313" key="2">
    <source>
        <dbReference type="Proteomes" id="UP000516105"/>
    </source>
</evidence>
<dbReference type="SUPFAM" id="SSF52833">
    <property type="entry name" value="Thioredoxin-like"/>
    <property type="match status" value="1"/>
</dbReference>
<protein>
    <recommendedName>
        <fullName evidence="3">Peroxiredoxin</fullName>
    </recommendedName>
</protein>
<organism evidence="1 2">
    <name type="scientific">Sphingomonas sediminicola</name>
    <dbReference type="NCBI Taxonomy" id="386874"/>
    <lineage>
        <taxon>Bacteria</taxon>
        <taxon>Pseudomonadati</taxon>
        <taxon>Pseudomonadota</taxon>
        <taxon>Alphaproteobacteria</taxon>
        <taxon>Sphingomonadales</taxon>
        <taxon>Sphingomonadaceae</taxon>
        <taxon>Sphingomonas</taxon>
    </lineage>
</organism>
<dbReference type="RefSeq" id="WP_187709061.1">
    <property type="nucleotide sequence ID" value="NZ_CP060782.1"/>
</dbReference>